<evidence type="ECO:0000313" key="2">
    <source>
        <dbReference type="EMBL" id="CUW07250.1"/>
    </source>
</evidence>
<protein>
    <submittedName>
        <fullName evidence="2">Uncharacterized protein</fullName>
    </submittedName>
</protein>
<proteinExistence type="predicted"/>
<dbReference type="EMBL" id="FBTU01000009">
    <property type="protein sequence ID" value="CUW07250.1"/>
    <property type="molecule type" value="Genomic_DNA"/>
</dbReference>
<name>A0AAN2UF36_9LACO</name>
<reference evidence="3 4" key="1">
    <citation type="submission" date="2015-12" db="EMBL/GenBank/DDBJ databases">
        <authorList>
            <person name="Andreevskaya M."/>
        </authorList>
    </citation>
    <scope>NUCLEOTIDE SEQUENCE [LARGE SCALE GENOMIC DNA]</scope>
    <source>
        <strain evidence="1 4">KSL4-2</strain>
        <strain evidence="2 3">PL111</strain>
    </source>
</reference>
<keyword evidence="4" id="KW-1185">Reference proteome</keyword>
<dbReference type="Proteomes" id="UP000198868">
    <property type="component" value="Unassembled WGS sequence"/>
</dbReference>
<accession>A0AAN2UF36</accession>
<dbReference type="Proteomes" id="UP000199047">
    <property type="component" value="Unassembled WGS sequence"/>
</dbReference>
<gene>
    <name evidence="1" type="ORF">KSL4_1805</name>
    <name evidence="2" type="ORF">PL111_0943</name>
</gene>
<evidence type="ECO:0000313" key="1">
    <source>
        <dbReference type="EMBL" id="CUW06160.1"/>
    </source>
</evidence>
<organism evidence="2 3">
    <name type="scientific">Leuconostoc inhae</name>
    <dbReference type="NCBI Taxonomy" id="178001"/>
    <lineage>
        <taxon>Bacteria</taxon>
        <taxon>Bacillati</taxon>
        <taxon>Bacillota</taxon>
        <taxon>Bacilli</taxon>
        <taxon>Lactobacillales</taxon>
        <taxon>Lactobacillaceae</taxon>
        <taxon>Leuconostoc</taxon>
    </lineage>
</organism>
<dbReference type="EMBL" id="FBTB01000008">
    <property type="protein sequence ID" value="CUW06160.1"/>
    <property type="molecule type" value="Genomic_DNA"/>
</dbReference>
<evidence type="ECO:0000313" key="3">
    <source>
        <dbReference type="Proteomes" id="UP000198868"/>
    </source>
</evidence>
<sequence>MFYNFFTLLSKYYLYYKKAFLARFITKRLQNHFIYISKNTARKIWIPIIV</sequence>
<evidence type="ECO:0000313" key="4">
    <source>
        <dbReference type="Proteomes" id="UP000199047"/>
    </source>
</evidence>
<dbReference type="AlphaFoldDB" id="A0AAN2UF36"/>
<comment type="caution">
    <text evidence="2">The sequence shown here is derived from an EMBL/GenBank/DDBJ whole genome shotgun (WGS) entry which is preliminary data.</text>
</comment>